<gene>
    <name evidence="3" type="ordered locus">Nmlp_1928</name>
</gene>
<feature type="transmembrane region" description="Helical" evidence="2">
    <location>
        <begin position="102"/>
        <end position="120"/>
    </location>
</feature>
<feature type="compositionally biased region" description="Polar residues" evidence="1">
    <location>
        <begin position="288"/>
        <end position="297"/>
    </location>
</feature>
<dbReference type="RefSeq" id="WP_015408935.1">
    <property type="nucleotide sequence ID" value="NC_020388.1"/>
</dbReference>
<evidence type="ECO:0000256" key="1">
    <source>
        <dbReference type="SAM" id="MobiDB-lite"/>
    </source>
</evidence>
<feature type="transmembrane region" description="Helical" evidence="2">
    <location>
        <begin position="6"/>
        <end position="24"/>
    </location>
</feature>
<feature type="transmembrane region" description="Helical" evidence="2">
    <location>
        <begin position="157"/>
        <end position="180"/>
    </location>
</feature>
<feature type="compositionally biased region" description="Polar residues" evidence="1">
    <location>
        <begin position="306"/>
        <end position="316"/>
    </location>
</feature>
<feature type="compositionally biased region" description="Low complexity" evidence="1">
    <location>
        <begin position="272"/>
        <end position="284"/>
    </location>
</feature>
<dbReference type="OrthoDB" id="351385at2157"/>
<dbReference type="AlphaFoldDB" id="M1XKL5"/>
<sequence length="430" mass="45279">MIRKLIWGMIKSALSPLFIALAVLRKTKNAILKIFGVSRKAATTAADATEKAKDAAETAAEKRDTEATDDSQHSVDSQSTSRAGASAQPADVESQYQRFQNLLIGLVVYVALLPIVLGLVSGSLQFISIGDLLRASVFAAVLPAVLAGLARVRSKYAWGITFGLSVLLAAGSVLQLVGFVYISSSPLGPTTGPVAANQPLLYIVVIGQSVLLGAILWTGWKGRQAVYADPGGSSQPTVTNTHETKALDQSDSSGDQRAPTAISSTETGYKEPTSGGVSSSPTGGARDQSPTETTPSASPDAAVAESKQSTETTTRGSKGVEEDTTTEESVATDGSEEHPTEINSMVEELDTGPVTPDKIRALGDELPSKDVPEEAITALRRYEDADDPDVRSAVCELCSSIEDEWADDILKNRRIDTNDQVATTAINALR</sequence>
<organism evidence="3 4">
    <name type="scientific">Natronomonas moolapensis (strain DSM 18674 / CECT 7526 / JCM 14361 / 8.8.11)</name>
    <dbReference type="NCBI Taxonomy" id="268739"/>
    <lineage>
        <taxon>Archaea</taxon>
        <taxon>Methanobacteriati</taxon>
        <taxon>Methanobacteriota</taxon>
        <taxon>Stenosarchaea group</taxon>
        <taxon>Halobacteria</taxon>
        <taxon>Halobacteriales</taxon>
        <taxon>Natronomonadaceae</taxon>
        <taxon>Natronomonas</taxon>
    </lineage>
</organism>
<dbReference type="STRING" id="268739.Nmlp_1928"/>
<evidence type="ECO:0000313" key="3">
    <source>
        <dbReference type="EMBL" id="CCQ36116.1"/>
    </source>
</evidence>
<keyword evidence="2" id="KW-0472">Membrane</keyword>
<dbReference type="Proteomes" id="UP000011867">
    <property type="component" value="Chromosome"/>
</dbReference>
<feature type="compositionally biased region" description="Polar residues" evidence="1">
    <location>
        <begin position="74"/>
        <end position="83"/>
    </location>
</feature>
<evidence type="ECO:0000256" key="2">
    <source>
        <dbReference type="SAM" id="Phobius"/>
    </source>
</evidence>
<keyword evidence="4" id="KW-1185">Reference proteome</keyword>
<dbReference type="eggNOG" id="arCOG02971">
    <property type="taxonomic scope" value="Archaea"/>
</dbReference>
<accession>M1XKL5</accession>
<feature type="region of interest" description="Disordered" evidence="1">
    <location>
        <begin position="52"/>
        <end position="89"/>
    </location>
</feature>
<dbReference type="GeneID" id="42101577"/>
<feature type="transmembrane region" description="Helical" evidence="2">
    <location>
        <begin position="200"/>
        <end position="220"/>
    </location>
</feature>
<proteinExistence type="predicted"/>
<dbReference type="EMBL" id="HF582854">
    <property type="protein sequence ID" value="CCQ36116.1"/>
    <property type="molecule type" value="Genomic_DNA"/>
</dbReference>
<name>M1XKL5_NATM8</name>
<feature type="compositionally biased region" description="Polar residues" evidence="1">
    <location>
        <begin position="249"/>
        <end position="267"/>
    </location>
</feature>
<feature type="compositionally biased region" description="Basic and acidic residues" evidence="1">
    <location>
        <begin position="357"/>
        <end position="371"/>
    </location>
</feature>
<feature type="transmembrane region" description="Helical" evidence="2">
    <location>
        <begin position="132"/>
        <end position="150"/>
    </location>
</feature>
<feature type="region of interest" description="Disordered" evidence="1">
    <location>
        <begin position="244"/>
        <end position="371"/>
    </location>
</feature>
<keyword evidence="2" id="KW-1133">Transmembrane helix</keyword>
<dbReference type="HOGENOM" id="CLU_637158_0_0_2"/>
<keyword evidence="2" id="KW-0812">Transmembrane</keyword>
<evidence type="ECO:0000313" key="4">
    <source>
        <dbReference type="Proteomes" id="UP000011867"/>
    </source>
</evidence>
<dbReference type="KEGG" id="nmo:Nmlp_1928"/>
<protein>
    <submittedName>
        <fullName evidence="3">Uncharacterized protein</fullName>
    </submittedName>
</protein>
<feature type="compositionally biased region" description="Basic and acidic residues" evidence="1">
    <location>
        <begin position="52"/>
        <end position="73"/>
    </location>
</feature>
<reference evidence="3 4" key="1">
    <citation type="journal article" date="2013" name="Genome Announc.">
        <title>Genome of the haloarchaeon Natronomonas moolapensis, a neutrophilic member of a previously haloalkaliphilic genus.</title>
        <authorList>
            <person name="Dyall-Smith M.L."/>
            <person name="Pfeiffer F."/>
            <person name="Oberwinkler T."/>
            <person name="Klee K."/>
            <person name="Rampp M."/>
            <person name="Palm P."/>
            <person name="Gross K."/>
            <person name="Schuster S.C."/>
            <person name="Oesterhelt D."/>
        </authorList>
    </citation>
    <scope>NUCLEOTIDE SEQUENCE [LARGE SCALE GENOMIC DNA]</scope>
    <source>
        <strain evidence="4">DSM 18674 / JCM 14361 / 8.8.11</strain>
    </source>
</reference>